<accession>A0A1T5E0H5</accession>
<dbReference type="EMBL" id="FUYS01000008">
    <property type="protein sequence ID" value="SKB77193.1"/>
    <property type="molecule type" value="Genomic_DNA"/>
</dbReference>
<reference evidence="1 2" key="1">
    <citation type="submission" date="2017-02" db="EMBL/GenBank/DDBJ databases">
        <authorList>
            <person name="Peterson S.W."/>
        </authorList>
    </citation>
    <scope>NUCLEOTIDE SEQUENCE [LARGE SCALE GENOMIC DNA]</scope>
    <source>
        <strain evidence="1 2">DSM 22899</strain>
    </source>
</reference>
<dbReference type="Pfam" id="PF14064">
    <property type="entry name" value="HmuY"/>
    <property type="match status" value="1"/>
</dbReference>
<dbReference type="CDD" id="cd12105">
    <property type="entry name" value="HmuY"/>
    <property type="match status" value="1"/>
</dbReference>
<proteinExistence type="predicted"/>
<evidence type="ECO:0000313" key="2">
    <source>
        <dbReference type="Proteomes" id="UP000190541"/>
    </source>
</evidence>
<dbReference type="Proteomes" id="UP000190541">
    <property type="component" value="Unassembled WGS sequence"/>
</dbReference>
<name>A0A1T5E0H5_9SPHI</name>
<organism evidence="1 2">
    <name type="scientific">Parapedobacter luteus</name>
    <dbReference type="NCBI Taxonomy" id="623280"/>
    <lineage>
        <taxon>Bacteria</taxon>
        <taxon>Pseudomonadati</taxon>
        <taxon>Bacteroidota</taxon>
        <taxon>Sphingobacteriia</taxon>
        <taxon>Sphingobacteriales</taxon>
        <taxon>Sphingobacteriaceae</taxon>
        <taxon>Parapedobacter</taxon>
    </lineage>
</organism>
<sequence length="367" mass="39297">MKTTINTFKYLYLALGIATVATSCSRDNNPDPIIPPSEGTEMTLNGGVGGSGAQNTVFVDLSAARQDSAKRASWNLGFYGGSQFRVILNNTSGASAIAVDETDINAVSASDINLGDLAIALGQPGAFGNIDDVTGDLNHTVISEISATDADNKVYVINPAGGSFGAVISEDNVYKVRVLRSGNDYTLQYAKLNASTFETLTVQKDSDFNFKYISFETGPVTVEPPKADWDFQWTWSIYFGGAGATAYPYGFSDLIFINYLGGVTAAEVIFEDSEGTPTGQPSYEEFAETHISSVSFSSARNTIGSSWRVTSQSPTDPSPLGRRVDRYYVIKDAAGNVYKLRFNAMGAGSDGGVRGYPELEYQLVKQG</sequence>
<keyword evidence="2" id="KW-1185">Reference proteome</keyword>
<protein>
    <submittedName>
        <fullName evidence="1">HmuY protein</fullName>
    </submittedName>
</protein>
<dbReference type="STRING" id="623280.SAMN05660226_03042"/>
<dbReference type="OrthoDB" id="1091850at2"/>
<gene>
    <name evidence="1" type="ORF">SAMN05660226_03042</name>
</gene>
<dbReference type="InterPro" id="IPR025921">
    <property type="entry name" value="HmuY"/>
</dbReference>
<dbReference type="RefSeq" id="WP_079717709.1">
    <property type="nucleotide sequence ID" value="NZ_FUYS01000008.1"/>
</dbReference>
<dbReference type="AlphaFoldDB" id="A0A1T5E0H5"/>
<dbReference type="PROSITE" id="PS51257">
    <property type="entry name" value="PROKAR_LIPOPROTEIN"/>
    <property type="match status" value="1"/>
</dbReference>
<evidence type="ECO:0000313" key="1">
    <source>
        <dbReference type="EMBL" id="SKB77193.1"/>
    </source>
</evidence>